<dbReference type="EMBL" id="QJTF01000009">
    <property type="protein sequence ID" value="PYE87990.1"/>
    <property type="molecule type" value="Genomic_DNA"/>
</dbReference>
<evidence type="ECO:0000313" key="4">
    <source>
        <dbReference type="Proteomes" id="UP000247454"/>
    </source>
</evidence>
<keyword evidence="1" id="KW-0472">Membrane</keyword>
<evidence type="ECO:0000313" key="3">
    <source>
        <dbReference type="EMBL" id="PYE87990.1"/>
    </source>
</evidence>
<reference evidence="3 4" key="1">
    <citation type="submission" date="2018-06" db="EMBL/GenBank/DDBJ databases">
        <title>Genomic Encyclopedia of Type Strains, Phase III (KMG-III): the genomes of soil and plant-associated and newly described type strains.</title>
        <authorList>
            <person name="Whitman W."/>
        </authorList>
    </citation>
    <scope>NUCLEOTIDE SEQUENCE [LARGE SCALE GENOMIC DNA]</scope>
    <source>
        <strain evidence="3 4">ORS 1419</strain>
    </source>
</reference>
<dbReference type="InterPro" id="IPR007621">
    <property type="entry name" value="TPM_dom"/>
</dbReference>
<protein>
    <submittedName>
        <fullName evidence="3">Putative membrane protein</fullName>
    </submittedName>
</protein>
<dbReference type="Gene3D" id="3.10.310.50">
    <property type="match status" value="1"/>
</dbReference>
<evidence type="ECO:0000256" key="1">
    <source>
        <dbReference type="SAM" id="Phobius"/>
    </source>
</evidence>
<keyword evidence="1" id="KW-1133">Transmembrane helix</keyword>
<keyword evidence="4" id="KW-1185">Reference proteome</keyword>
<dbReference type="PANTHER" id="PTHR30373">
    <property type="entry name" value="UPF0603 PROTEIN YGCG"/>
    <property type="match status" value="1"/>
</dbReference>
<dbReference type="Pfam" id="PF04536">
    <property type="entry name" value="TPM_phosphatase"/>
    <property type="match status" value="1"/>
</dbReference>
<gene>
    <name evidence="3" type="ORF">C7477_10932</name>
</gene>
<feature type="domain" description="TPM" evidence="2">
    <location>
        <begin position="113"/>
        <end position="187"/>
    </location>
</feature>
<feature type="transmembrane region" description="Helical" evidence="1">
    <location>
        <begin position="73"/>
        <end position="99"/>
    </location>
</feature>
<accession>A0A318T2D6</accession>
<dbReference type="OrthoDB" id="5825388at2"/>
<proteinExistence type="predicted"/>
<sequence>MQKYLSAGDRARIAETIRTAEEKTSGEIYAVLAHRSDDYFFAAGFVAACGVIIASIIAAFLAHWYWFEISLPLFGLAILLAFICVILVIWLVPSIRFALVPHRIRYHRAHLNAMQQFLARNIHVTSKRTGVLLFVSLAERYAEVVADAGINAKVQQKDWNDIVSILTQHASREEVADGFVVGIEKAGKLLARYFPAKRGNPNELGDHVVEL</sequence>
<evidence type="ECO:0000259" key="2">
    <source>
        <dbReference type="Pfam" id="PF04536"/>
    </source>
</evidence>
<organism evidence="3 4">
    <name type="scientific">Phyllobacterium leguminum</name>
    <dbReference type="NCBI Taxonomy" id="314237"/>
    <lineage>
        <taxon>Bacteria</taxon>
        <taxon>Pseudomonadati</taxon>
        <taxon>Pseudomonadota</taxon>
        <taxon>Alphaproteobacteria</taxon>
        <taxon>Hyphomicrobiales</taxon>
        <taxon>Phyllobacteriaceae</taxon>
        <taxon>Phyllobacterium</taxon>
    </lineage>
</organism>
<keyword evidence="1" id="KW-0812">Transmembrane</keyword>
<comment type="caution">
    <text evidence="3">The sequence shown here is derived from an EMBL/GenBank/DDBJ whole genome shotgun (WGS) entry which is preliminary data.</text>
</comment>
<dbReference type="AlphaFoldDB" id="A0A318T2D6"/>
<dbReference type="RefSeq" id="WP_110751396.1">
    <property type="nucleotide sequence ID" value="NZ_QJTF01000009.1"/>
</dbReference>
<dbReference type="PANTHER" id="PTHR30373:SF8">
    <property type="entry name" value="BLL7265 PROTEIN"/>
    <property type="match status" value="1"/>
</dbReference>
<feature type="transmembrane region" description="Helical" evidence="1">
    <location>
        <begin position="39"/>
        <end position="67"/>
    </location>
</feature>
<dbReference type="Proteomes" id="UP000247454">
    <property type="component" value="Unassembled WGS sequence"/>
</dbReference>
<name>A0A318T2D6_9HYPH</name>